<organism evidence="2 3">
    <name type="scientific">Hibiscus sabdariffa</name>
    <name type="common">roselle</name>
    <dbReference type="NCBI Taxonomy" id="183260"/>
    <lineage>
        <taxon>Eukaryota</taxon>
        <taxon>Viridiplantae</taxon>
        <taxon>Streptophyta</taxon>
        <taxon>Embryophyta</taxon>
        <taxon>Tracheophyta</taxon>
        <taxon>Spermatophyta</taxon>
        <taxon>Magnoliopsida</taxon>
        <taxon>eudicotyledons</taxon>
        <taxon>Gunneridae</taxon>
        <taxon>Pentapetalae</taxon>
        <taxon>rosids</taxon>
        <taxon>malvids</taxon>
        <taxon>Malvales</taxon>
        <taxon>Malvaceae</taxon>
        <taxon>Malvoideae</taxon>
        <taxon>Hibiscus</taxon>
    </lineage>
</organism>
<dbReference type="Gene3D" id="3.30.420.10">
    <property type="entry name" value="Ribonuclease H-like superfamily/Ribonuclease H"/>
    <property type="match status" value="1"/>
</dbReference>
<comment type="caution">
    <text evidence="2">The sequence shown here is derived from an EMBL/GenBank/DDBJ whole genome shotgun (WGS) entry which is preliminary data.</text>
</comment>
<protein>
    <recommendedName>
        <fullName evidence="1">RNase H type-1 domain-containing protein</fullName>
    </recommendedName>
</protein>
<dbReference type="InterPro" id="IPR036397">
    <property type="entry name" value="RNaseH_sf"/>
</dbReference>
<name>A0ABR2FQM4_9ROSI</name>
<dbReference type="Pfam" id="PF13456">
    <property type="entry name" value="RVT_3"/>
    <property type="match status" value="1"/>
</dbReference>
<dbReference type="PANTHER" id="PTHR48475:SF2">
    <property type="entry name" value="RIBONUCLEASE H"/>
    <property type="match status" value="1"/>
</dbReference>
<gene>
    <name evidence="2" type="ORF">V6N12_068655</name>
</gene>
<evidence type="ECO:0000313" key="2">
    <source>
        <dbReference type="EMBL" id="KAK8584411.1"/>
    </source>
</evidence>
<dbReference type="InterPro" id="IPR044730">
    <property type="entry name" value="RNase_H-like_dom_plant"/>
</dbReference>
<keyword evidence="3" id="KW-1185">Reference proteome</keyword>
<sequence length="219" mass="24826">MFHPKEGKTPLNLTFGTEIVIPVEIGMLTYKTTHFDIQNNEAALRINLDMLEKIRTQSNIVIEERNQTVPRYYNSHVRNKQFRVGDLVLRNAETNKPPTIRGKMAPKWEEVVNLINSGLSLAWELGYRHAEVESDSSEGVNLIHQDSSCCAPLALVHCIKWLSDLTWSVSFLHSSRNNNNVVDALAKLANTENFDLVSFVLPLVSVVRLLQEDNLLYVG</sequence>
<evidence type="ECO:0000313" key="3">
    <source>
        <dbReference type="Proteomes" id="UP001472677"/>
    </source>
</evidence>
<accession>A0ABR2FQM4</accession>
<evidence type="ECO:0000259" key="1">
    <source>
        <dbReference type="Pfam" id="PF13456"/>
    </source>
</evidence>
<dbReference type="InterPro" id="IPR002156">
    <property type="entry name" value="RNaseH_domain"/>
</dbReference>
<dbReference type="PANTHER" id="PTHR48475">
    <property type="entry name" value="RIBONUCLEASE H"/>
    <property type="match status" value="1"/>
</dbReference>
<reference evidence="2 3" key="1">
    <citation type="journal article" date="2024" name="G3 (Bethesda)">
        <title>Genome assembly of Hibiscus sabdariffa L. provides insights into metabolisms of medicinal natural products.</title>
        <authorList>
            <person name="Kim T."/>
        </authorList>
    </citation>
    <scope>NUCLEOTIDE SEQUENCE [LARGE SCALE GENOMIC DNA]</scope>
    <source>
        <strain evidence="2">TK-2024</strain>
        <tissue evidence="2">Old leaves</tissue>
    </source>
</reference>
<feature type="domain" description="RNase H type-1" evidence="1">
    <location>
        <begin position="117"/>
        <end position="189"/>
    </location>
</feature>
<dbReference type="CDD" id="cd06222">
    <property type="entry name" value="RNase_H_like"/>
    <property type="match status" value="1"/>
</dbReference>
<dbReference type="Proteomes" id="UP001472677">
    <property type="component" value="Unassembled WGS sequence"/>
</dbReference>
<proteinExistence type="predicted"/>
<dbReference type="EMBL" id="JBBPBM010000005">
    <property type="protein sequence ID" value="KAK8584411.1"/>
    <property type="molecule type" value="Genomic_DNA"/>
</dbReference>